<dbReference type="Pfam" id="PF01535">
    <property type="entry name" value="PPR"/>
    <property type="match status" value="1"/>
</dbReference>
<feature type="domain" description="Protein kinase" evidence="4">
    <location>
        <begin position="148"/>
        <end position="478"/>
    </location>
</feature>
<dbReference type="GO" id="GO:0004672">
    <property type="term" value="F:protein kinase activity"/>
    <property type="evidence" value="ECO:0007669"/>
    <property type="project" value="InterPro"/>
</dbReference>
<proteinExistence type="inferred from homology"/>
<dbReference type="InterPro" id="IPR002885">
    <property type="entry name" value="PPR_rpt"/>
</dbReference>
<dbReference type="InterPro" id="IPR050154">
    <property type="entry name" value="UbiB_kinase"/>
</dbReference>
<protein>
    <submittedName>
        <fullName evidence="5">Protein ACTIVITY OF BC1 COMPLEX KINASE 3, chloroplastic</fullName>
    </submittedName>
</protein>
<feature type="coiled-coil region" evidence="3">
    <location>
        <begin position="882"/>
        <end position="916"/>
    </location>
</feature>
<name>A0AAV6MYY3_9ROSI</name>
<reference evidence="5 6" key="1">
    <citation type="journal article" date="2021" name="Hortic Res">
        <title>The domestication of Cucurbita argyrosperma as revealed by the genome of its wild relative.</title>
        <authorList>
            <person name="Barrera-Redondo J."/>
            <person name="Sanchez-de la Vega G."/>
            <person name="Aguirre-Liguori J.A."/>
            <person name="Castellanos-Morales G."/>
            <person name="Gutierrez-Guerrero Y.T."/>
            <person name="Aguirre-Dugua X."/>
            <person name="Aguirre-Planter E."/>
            <person name="Tenaillon M.I."/>
            <person name="Lira-Saade R."/>
            <person name="Eguiarte L.E."/>
        </authorList>
    </citation>
    <scope>NUCLEOTIDE SEQUENCE [LARGE SCALE GENOMIC DNA]</scope>
    <source>
        <strain evidence="5">JBR-2021</strain>
    </source>
</reference>
<evidence type="ECO:0000256" key="1">
    <source>
        <dbReference type="ARBA" id="ARBA00009670"/>
    </source>
</evidence>
<dbReference type="PANTHER" id="PTHR10566:SF120">
    <property type="entry name" value="PROTEIN ACTIVITY OF BC1 COMPLEX KINASE 3, CHLOROPLASTIC"/>
    <property type="match status" value="1"/>
</dbReference>
<dbReference type="CDD" id="cd05121">
    <property type="entry name" value="ABC1_ADCK3-like"/>
    <property type="match status" value="1"/>
</dbReference>
<keyword evidence="3" id="KW-0175">Coiled coil</keyword>
<feature type="non-terminal residue" evidence="5">
    <location>
        <position position="1"/>
    </location>
</feature>
<dbReference type="InterPro" id="IPR019542">
    <property type="entry name" value="Enhancer_polycomb-like_N"/>
</dbReference>
<feature type="repeat" description="PPR" evidence="2">
    <location>
        <begin position="1295"/>
        <end position="1330"/>
    </location>
</feature>
<evidence type="ECO:0000256" key="3">
    <source>
        <dbReference type="SAM" id="Coils"/>
    </source>
</evidence>
<dbReference type="EMBL" id="JAGKQH010000011">
    <property type="protein sequence ID" value="KAG6588516.1"/>
    <property type="molecule type" value="Genomic_DNA"/>
</dbReference>
<dbReference type="PROSITE" id="PS51375">
    <property type="entry name" value="PPR"/>
    <property type="match status" value="3"/>
</dbReference>
<dbReference type="Pfam" id="PF13041">
    <property type="entry name" value="PPR_2"/>
    <property type="match status" value="1"/>
</dbReference>
<feature type="repeat" description="PPR" evidence="2">
    <location>
        <begin position="1331"/>
        <end position="1365"/>
    </location>
</feature>
<dbReference type="Pfam" id="PF10513">
    <property type="entry name" value="EPL1"/>
    <property type="match status" value="1"/>
</dbReference>
<accession>A0AAV6MYY3</accession>
<keyword evidence="5" id="KW-0418">Kinase</keyword>
<dbReference type="NCBIfam" id="TIGR00756">
    <property type="entry name" value="PPR"/>
    <property type="match status" value="2"/>
</dbReference>
<evidence type="ECO:0000313" key="5">
    <source>
        <dbReference type="EMBL" id="KAG6588516.1"/>
    </source>
</evidence>
<evidence type="ECO:0000256" key="2">
    <source>
        <dbReference type="PROSITE-ProRule" id="PRU00708"/>
    </source>
</evidence>
<dbReference type="InterPro" id="IPR004147">
    <property type="entry name" value="ABC1_dom"/>
</dbReference>
<keyword evidence="6" id="KW-1185">Reference proteome</keyword>
<dbReference type="Pfam" id="PF03109">
    <property type="entry name" value="ABC1"/>
    <property type="match status" value="1"/>
</dbReference>
<feature type="repeat" description="PPR" evidence="2">
    <location>
        <begin position="1260"/>
        <end position="1294"/>
    </location>
</feature>
<keyword evidence="5" id="KW-0808">Transferase</keyword>
<dbReference type="PROSITE" id="PS50011">
    <property type="entry name" value="PROTEIN_KINASE_DOM"/>
    <property type="match status" value="1"/>
</dbReference>
<dbReference type="Pfam" id="PF13812">
    <property type="entry name" value="PPR_3"/>
    <property type="match status" value="1"/>
</dbReference>
<dbReference type="Proteomes" id="UP000685013">
    <property type="component" value="Chromosome 11"/>
</dbReference>
<dbReference type="GO" id="GO:0005524">
    <property type="term" value="F:ATP binding"/>
    <property type="evidence" value="ECO:0007669"/>
    <property type="project" value="InterPro"/>
</dbReference>
<sequence>MQGVVAMALCSTNEVVRFSYGCIVDAQCSLQTRHRTVVSRPIEILRRSLQILVALSSFGIKLWLDKNSGQLDQNKRRRAAELRRIFTRLGPTFVKLGQGLSTRPDICPPEYLEELSELQDGLPTFPDAEAFLCIEKELGLSLDSIFSSISPSPIAAASLGQVYKARLKQSGKVVAVKVQRPNIEEAIGLDFYLIRSLGFLINKYVDFISSDVVALIDEFARRVYQELNYVQEGQNARRFKKLYADKEDVLVPDIFWDYTSSKVLTMEWVDGVKLNEQEAIERQGLKVLDLVNTGIQCSLRQLLEYGYFHADPHPGNLLATPEGKLAFLDFGMMSETPEEARCAIIGHVVHMVNRDYEAMARDYYALDFLSPETDVSPIVPVLRNFFDDTLNATVSELNFKTIVDGLGAVFYQYPFNVPAYYALILRSLTVLEGLALYADPNFKVLAASYPYFAKRLLTDPNPYLRDALIELLFKDGKFRWSRLENLLLQGRKDRDFSVKEALQPVLKLLLGPDGEGLRALAVKEAIRVTEAFVLGTVNDTYNSMPDFMRLIIFRDSASRTLGMSNEEQESMIELRDQVLRIWRLLQSSENFDPALLQPIVQVLQQPEARSLGGRIFSGITQRLAARLLQQVLRASTTVSASTGSKGTRAEDFKNADSEVVESVKELEDDETPTSTRNSQLLRLATEVDNEVHQVPCKKLAPDIPTPEFVVVDTYEIDYSRTFSQPTSYLRGRGARTELGEFVEYDLDNEDEDWLQDFNRERKILTPERFESFLFKLEVLDHKARERAGIITTTLGSPIPVLLQRDNAIEALQTQAIRYSIIESVYDYWKEKRERWQKPVLRRLQPPPPVNDTNPYNVFRPREKAHRLHTRRMQRRENNVQSFEKLRQVRRNLEQAKTLLEALIKREEKKRDLMESEVSLQRVHLKYKHETELLEESLALPRFLPFSCKFGSSEDEFVELDDIATSRPPRIRISGSFRETNMIVLPTESMKQENRQQLPHGWLHKMDPLEPVLLFAKPLVAEKLAAANIVPPSAESPTRNSVSMGSHKLRGRIGRGGRIIFDRWNPLMQTAHSAEQHPSAASPLTEREVNAQFVKAMANRITRALVVACTTIASSPSSFSPNPSFLNHHFRCKPPTIFYIKACNNRLFAYSSSSEANKINTKVNFSISHSDEDEEDDFRVGSVEEVGKTKNLPPPYDPFSKKPVVEEAEDPKNLQEIFHKMRTDGFLNNAVKMFDEMSKDGLTHEALQLFSEIKDKGHMPDVVAHTAVIEAYVNAGQSKEAHKVYLRMLASGVTPNAYTYTVLIKGLAADPKFVGDAKKFLLEMMGRGLRPNAGTYTAIFEALVRDAKVDEARELLVQMEAKGFVPNEKDVKEILHTKRGRGPLCRTLINILFNK</sequence>
<comment type="caution">
    <text evidence="5">The sequence shown here is derived from an EMBL/GenBank/DDBJ whole genome shotgun (WGS) entry which is preliminary data.</text>
</comment>
<dbReference type="InterPro" id="IPR000719">
    <property type="entry name" value="Prot_kinase_dom"/>
</dbReference>
<organism evidence="5 6">
    <name type="scientific">Cucurbita argyrosperma subsp. sororia</name>
    <dbReference type="NCBI Taxonomy" id="37648"/>
    <lineage>
        <taxon>Eukaryota</taxon>
        <taxon>Viridiplantae</taxon>
        <taxon>Streptophyta</taxon>
        <taxon>Embryophyta</taxon>
        <taxon>Tracheophyta</taxon>
        <taxon>Spermatophyta</taxon>
        <taxon>Magnoliopsida</taxon>
        <taxon>eudicotyledons</taxon>
        <taxon>Gunneridae</taxon>
        <taxon>Pentapetalae</taxon>
        <taxon>rosids</taxon>
        <taxon>fabids</taxon>
        <taxon>Cucurbitales</taxon>
        <taxon>Cucurbitaceae</taxon>
        <taxon>Cucurbiteae</taxon>
        <taxon>Cucurbita</taxon>
    </lineage>
</organism>
<evidence type="ECO:0000313" key="6">
    <source>
        <dbReference type="Proteomes" id="UP000685013"/>
    </source>
</evidence>
<dbReference type="PANTHER" id="PTHR10566">
    <property type="entry name" value="CHAPERONE-ACTIVITY OF BC1 COMPLEX CABC1 -RELATED"/>
    <property type="match status" value="1"/>
</dbReference>
<evidence type="ECO:0000259" key="4">
    <source>
        <dbReference type="PROSITE" id="PS50011"/>
    </source>
</evidence>
<gene>
    <name evidence="5" type="primary">ABC1K3</name>
    <name evidence="5" type="ORF">SDJN03_17081</name>
</gene>
<comment type="similarity">
    <text evidence="1">Belongs to the protein kinase superfamily. ADCK protein kinase family.</text>
</comment>